<dbReference type="AlphaFoldDB" id="A0A1A7BHD9"/>
<name>A0A1A7BHD9_9SPHN</name>
<keyword evidence="2" id="KW-1185">Reference proteome</keyword>
<evidence type="ECO:0000313" key="2">
    <source>
        <dbReference type="Proteomes" id="UP000092484"/>
    </source>
</evidence>
<protein>
    <submittedName>
        <fullName evidence="1">Uncharacterized protein</fullName>
    </submittedName>
</protein>
<dbReference type="SUPFAM" id="SSF69118">
    <property type="entry name" value="AhpD-like"/>
    <property type="match status" value="1"/>
</dbReference>
<evidence type="ECO:0000313" key="1">
    <source>
        <dbReference type="EMBL" id="OBV10630.1"/>
    </source>
</evidence>
<dbReference type="STRING" id="1300349.I603_1843"/>
<reference evidence="1 2" key="1">
    <citation type="submission" date="2016-06" db="EMBL/GenBank/DDBJ databases">
        <title>Genome sequence of Porphyrobacter dokdonensis DSW-74.</title>
        <authorList>
            <person name="Kim J.F."/>
            <person name="Song J.Y."/>
        </authorList>
    </citation>
    <scope>NUCLEOTIDE SEQUENCE [LARGE SCALE GENOMIC DNA]</scope>
    <source>
        <strain evidence="1 2">DSW-74</strain>
    </source>
</reference>
<proteinExistence type="predicted"/>
<dbReference type="Proteomes" id="UP000092484">
    <property type="component" value="Unassembled WGS sequence"/>
</dbReference>
<dbReference type="EMBL" id="LZYB01000004">
    <property type="protein sequence ID" value="OBV10630.1"/>
    <property type="molecule type" value="Genomic_DNA"/>
</dbReference>
<dbReference type="InterPro" id="IPR029032">
    <property type="entry name" value="AhpD-like"/>
</dbReference>
<accession>A0A1A7BHD9</accession>
<dbReference type="RefSeq" id="WP_068864306.1">
    <property type="nucleotide sequence ID" value="NZ_LZYB01000004.1"/>
</dbReference>
<organism evidence="1 2">
    <name type="scientific">Erythrobacter dokdonensis DSW-74</name>
    <dbReference type="NCBI Taxonomy" id="1300349"/>
    <lineage>
        <taxon>Bacteria</taxon>
        <taxon>Pseudomonadati</taxon>
        <taxon>Pseudomonadota</taxon>
        <taxon>Alphaproteobacteria</taxon>
        <taxon>Sphingomonadales</taxon>
        <taxon>Erythrobacteraceae</taxon>
        <taxon>Erythrobacter/Porphyrobacter group</taxon>
        <taxon>Erythrobacter</taxon>
    </lineage>
</organism>
<sequence>MSAVCAALAADPVLASHYADFRSKTEAALDPALVALVRQAVAAVHGMEPAPDESALDEGTRLCLAYARRMPFEHTAITDAEAAGLVAHLGEPGYVAFSVVTALADAECRAAQVGLPELAGA</sequence>
<comment type="caution">
    <text evidence="1">The sequence shown here is derived from an EMBL/GenBank/DDBJ whole genome shotgun (WGS) entry which is preliminary data.</text>
</comment>
<gene>
    <name evidence="1" type="ORF">I603_1843</name>
</gene>